<proteinExistence type="inferred from homology"/>
<protein>
    <submittedName>
        <fullName evidence="13">TonB-dependent receptor</fullName>
    </submittedName>
</protein>
<dbReference type="InterPro" id="IPR000531">
    <property type="entry name" value="Beta-barrel_TonB"/>
</dbReference>
<keyword evidence="10" id="KW-0732">Signal</keyword>
<evidence type="ECO:0000313" key="13">
    <source>
        <dbReference type="EMBL" id="KHL26656.1"/>
    </source>
</evidence>
<dbReference type="AlphaFoldDB" id="A0A0B2C3S4"/>
<dbReference type="InterPro" id="IPR037066">
    <property type="entry name" value="Plug_dom_sf"/>
</dbReference>
<evidence type="ECO:0000256" key="8">
    <source>
        <dbReference type="PROSITE-ProRule" id="PRU01360"/>
    </source>
</evidence>
<dbReference type="STRING" id="1572751.PK98_01975"/>
<keyword evidence="6 8" id="KW-0472">Membrane</keyword>
<feature type="domain" description="TonB-dependent receptor-like beta-barrel" evidence="11">
    <location>
        <begin position="415"/>
        <end position="895"/>
    </location>
</feature>
<dbReference type="InterPro" id="IPR039426">
    <property type="entry name" value="TonB-dep_rcpt-like"/>
</dbReference>
<organism evidence="13 14">
    <name type="scientific">Croceibacterium mercuriale</name>
    <dbReference type="NCBI Taxonomy" id="1572751"/>
    <lineage>
        <taxon>Bacteria</taxon>
        <taxon>Pseudomonadati</taxon>
        <taxon>Pseudomonadota</taxon>
        <taxon>Alphaproteobacteria</taxon>
        <taxon>Sphingomonadales</taxon>
        <taxon>Erythrobacteraceae</taxon>
        <taxon>Croceibacterium</taxon>
    </lineage>
</organism>
<dbReference type="Gene3D" id="2.40.170.20">
    <property type="entry name" value="TonB-dependent receptor, beta-barrel domain"/>
    <property type="match status" value="1"/>
</dbReference>
<dbReference type="CDD" id="cd01347">
    <property type="entry name" value="ligand_gated_channel"/>
    <property type="match status" value="1"/>
</dbReference>
<comment type="similarity">
    <text evidence="8 9">Belongs to the TonB-dependent receptor family.</text>
</comment>
<dbReference type="Proteomes" id="UP000030988">
    <property type="component" value="Unassembled WGS sequence"/>
</dbReference>
<dbReference type="PROSITE" id="PS52016">
    <property type="entry name" value="TONB_DEPENDENT_REC_3"/>
    <property type="match status" value="1"/>
</dbReference>
<keyword evidence="13" id="KW-0675">Receptor</keyword>
<evidence type="ECO:0000256" key="5">
    <source>
        <dbReference type="ARBA" id="ARBA00023077"/>
    </source>
</evidence>
<comment type="subcellular location">
    <subcellularLocation>
        <location evidence="1 8">Cell outer membrane</location>
        <topology evidence="1 8">Multi-pass membrane protein</topology>
    </subcellularLocation>
</comment>
<feature type="chain" id="PRO_5002067984" evidence="10">
    <location>
        <begin position="30"/>
        <end position="928"/>
    </location>
</feature>
<feature type="signal peptide" evidence="10">
    <location>
        <begin position="1"/>
        <end position="29"/>
    </location>
</feature>
<gene>
    <name evidence="13" type="ORF">PK98_01975</name>
</gene>
<evidence type="ECO:0000259" key="11">
    <source>
        <dbReference type="Pfam" id="PF00593"/>
    </source>
</evidence>
<dbReference type="NCBIfam" id="TIGR01782">
    <property type="entry name" value="TonB-Xanth-Caul"/>
    <property type="match status" value="1"/>
</dbReference>
<evidence type="ECO:0000256" key="9">
    <source>
        <dbReference type="RuleBase" id="RU003357"/>
    </source>
</evidence>
<keyword evidence="5 9" id="KW-0798">TonB box</keyword>
<evidence type="ECO:0000256" key="10">
    <source>
        <dbReference type="SAM" id="SignalP"/>
    </source>
</evidence>
<evidence type="ECO:0000313" key="14">
    <source>
        <dbReference type="Proteomes" id="UP000030988"/>
    </source>
</evidence>
<keyword evidence="2 8" id="KW-0813">Transport</keyword>
<evidence type="ECO:0000256" key="6">
    <source>
        <dbReference type="ARBA" id="ARBA00023136"/>
    </source>
</evidence>
<evidence type="ECO:0000259" key="12">
    <source>
        <dbReference type="Pfam" id="PF07715"/>
    </source>
</evidence>
<dbReference type="RefSeq" id="WP_039096113.1">
    <property type="nucleotide sequence ID" value="NZ_JTDN01000001.1"/>
</dbReference>
<dbReference type="InterPro" id="IPR012910">
    <property type="entry name" value="Plug_dom"/>
</dbReference>
<dbReference type="PANTHER" id="PTHR40980">
    <property type="entry name" value="PLUG DOMAIN-CONTAINING PROTEIN"/>
    <property type="match status" value="1"/>
</dbReference>
<sequence>MRSTPLVSVTRTSVAALAIALVTALPAAAQDSSTQAAGEATPTEPVADAPAGDEIVVTGIRASLASALSAKRDSAQVIDAISAEDIGKFPDKNIGEALQRVTGVQISRAGGEGQSISIRGAEPALNRVEINGQTALSTNVGGGRAVEFRDLPVEFVNRLEVVKSATPDMTEGGLGGTVRIITRRPFDGNGESYVAGSAQAIYSELSQRIDPKFALIGSTLFNNDTMGLLVSATYEERSLWYDQLRTTGWRQIDRNPAVAGVQALDLNNDGVGDFYPDIPRPIINRELTKRGSINGIFEWRPTDDLRMFVEGTHTRSDMELDSQFLQLGTVQNIINGGVDPSRTVIGPDNTAQSVTFVGGVAAPGGLSAAYRNILGTQERRTTNAQAGFEWTTGQLTLSGRGSYAKARAFNDEVNATATAQGLSSLTIDYNNDQNAPNITLPIDPTTAQGITQLIVLSRPRFNNQEEIGGKLDAEYEPTGGFFTSFKVGGQYRKLTADSIYYDKALTLNGVTGQTTLNNFNSGVSATVVQSTEVPLALIQRIQGIVANNATLGDHDFFGGANLGYDGGIRRWVNLGMNLADAVGVPDAYDNPVPLDTWEVNEDNWAGYAQAAFEADLGVIVKGVVGARVVDTRTTSDGFQVQGGRVTPVSFDGGYTEFLPSINLTAELIPNRLQARATATEVLARPLPQQLAPRFTLDVVGLTGSRGNPDLQPYRARQYDLGLEYYFNNVSYVSATYFRKEIGSFVQNVTEPYTDPASGAVYAINVPSNGTQKVTINGAEVGGQYIFDFLPGPLANLGLLANYTFSDDSGYEEKDFFTGGPLSFPGLSRHSYNVSAFYEDDVFSIRGSYNWRSKYLITALGRGNNPEFGEAYGQLDASAGYNINEKASLFVEAVNLTNAVRIENANSEYRRTILETFGRRFYAGMRLRF</sequence>
<dbReference type="InterPro" id="IPR036942">
    <property type="entry name" value="Beta-barrel_TonB_sf"/>
</dbReference>
<evidence type="ECO:0000256" key="4">
    <source>
        <dbReference type="ARBA" id="ARBA00022692"/>
    </source>
</evidence>
<keyword evidence="7 8" id="KW-0998">Cell outer membrane</keyword>
<dbReference type="GO" id="GO:0009279">
    <property type="term" value="C:cell outer membrane"/>
    <property type="evidence" value="ECO:0007669"/>
    <property type="project" value="UniProtKB-SubCell"/>
</dbReference>
<dbReference type="PANTHER" id="PTHR40980:SF3">
    <property type="entry name" value="TONB-DEPENDENT RECEPTOR-LIKE BETA-BARREL DOMAIN-CONTAINING PROTEIN"/>
    <property type="match status" value="1"/>
</dbReference>
<keyword evidence="14" id="KW-1185">Reference proteome</keyword>
<dbReference type="InterPro" id="IPR010104">
    <property type="entry name" value="TonB_rcpt_bac"/>
</dbReference>
<evidence type="ECO:0000256" key="3">
    <source>
        <dbReference type="ARBA" id="ARBA00022452"/>
    </source>
</evidence>
<name>A0A0B2C3S4_9SPHN</name>
<dbReference type="EMBL" id="JTDN01000001">
    <property type="protein sequence ID" value="KHL26656.1"/>
    <property type="molecule type" value="Genomic_DNA"/>
</dbReference>
<evidence type="ECO:0000256" key="1">
    <source>
        <dbReference type="ARBA" id="ARBA00004571"/>
    </source>
</evidence>
<keyword evidence="4 8" id="KW-0812">Transmembrane</keyword>
<dbReference type="OrthoDB" id="5476657at2"/>
<feature type="domain" description="TonB-dependent receptor plug" evidence="12">
    <location>
        <begin position="71"/>
        <end position="177"/>
    </location>
</feature>
<dbReference type="Gene3D" id="2.170.130.10">
    <property type="entry name" value="TonB-dependent receptor, plug domain"/>
    <property type="match status" value="1"/>
</dbReference>
<dbReference type="Pfam" id="PF07715">
    <property type="entry name" value="Plug"/>
    <property type="match status" value="1"/>
</dbReference>
<reference evidence="13 14" key="1">
    <citation type="submission" date="2014-11" db="EMBL/GenBank/DDBJ databases">
        <title>Draft genome sequence of Kirrobacter mercurialis.</title>
        <authorList>
            <person name="Coil D.A."/>
            <person name="Eisen J.A."/>
        </authorList>
    </citation>
    <scope>NUCLEOTIDE SEQUENCE [LARGE SCALE GENOMIC DNA]</scope>
    <source>
        <strain evidence="13 14">Coronado</strain>
    </source>
</reference>
<evidence type="ECO:0000256" key="2">
    <source>
        <dbReference type="ARBA" id="ARBA00022448"/>
    </source>
</evidence>
<comment type="caution">
    <text evidence="13">The sequence shown here is derived from an EMBL/GenBank/DDBJ whole genome shotgun (WGS) entry which is preliminary data.</text>
</comment>
<dbReference type="Pfam" id="PF00593">
    <property type="entry name" value="TonB_dep_Rec_b-barrel"/>
    <property type="match status" value="1"/>
</dbReference>
<keyword evidence="3 8" id="KW-1134">Transmembrane beta strand</keyword>
<accession>A0A0B2C3S4</accession>
<evidence type="ECO:0000256" key="7">
    <source>
        <dbReference type="ARBA" id="ARBA00023237"/>
    </source>
</evidence>
<dbReference type="SUPFAM" id="SSF56935">
    <property type="entry name" value="Porins"/>
    <property type="match status" value="1"/>
</dbReference>